<dbReference type="EMBL" id="JAWWNJ010000016">
    <property type="protein sequence ID" value="KAK7039960.1"/>
    <property type="molecule type" value="Genomic_DNA"/>
</dbReference>
<organism evidence="3 4">
    <name type="scientific">Favolaschia claudopus</name>
    <dbReference type="NCBI Taxonomy" id="2862362"/>
    <lineage>
        <taxon>Eukaryota</taxon>
        <taxon>Fungi</taxon>
        <taxon>Dikarya</taxon>
        <taxon>Basidiomycota</taxon>
        <taxon>Agaricomycotina</taxon>
        <taxon>Agaricomycetes</taxon>
        <taxon>Agaricomycetidae</taxon>
        <taxon>Agaricales</taxon>
        <taxon>Marasmiineae</taxon>
        <taxon>Mycenaceae</taxon>
        <taxon>Favolaschia</taxon>
    </lineage>
</organism>
<reference evidence="3 4" key="1">
    <citation type="journal article" date="2024" name="J Genomics">
        <title>Draft genome sequencing and assembly of Favolaschia claudopus CIRM-BRFM 2984 isolated from oak limbs.</title>
        <authorList>
            <person name="Navarro D."/>
            <person name="Drula E."/>
            <person name="Chaduli D."/>
            <person name="Cazenave R."/>
            <person name="Ahrendt S."/>
            <person name="Wang J."/>
            <person name="Lipzen A."/>
            <person name="Daum C."/>
            <person name="Barry K."/>
            <person name="Grigoriev I.V."/>
            <person name="Favel A."/>
            <person name="Rosso M.N."/>
            <person name="Martin F."/>
        </authorList>
    </citation>
    <scope>NUCLEOTIDE SEQUENCE [LARGE SCALE GENOMIC DNA]</scope>
    <source>
        <strain evidence="3 4">CIRM-BRFM 2984</strain>
    </source>
</reference>
<keyword evidence="2" id="KW-1133">Transmembrane helix</keyword>
<feature type="region of interest" description="Disordered" evidence="1">
    <location>
        <begin position="295"/>
        <end position="315"/>
    </location>
</feature>
<protein>
    <submittedName>
        <fullName evidence="3">Uncharacterized protein</fullName>
    </submittedName>
</protein>
<evidence type="ECO:0000256" key="2">
    <source>
        <dbReference type="SAM" id="Phobius"/>
    </source>
</evidence>
<keyword evidence="2" id="KW-0812">Transmembrane</keyword>
<name>A0AAW0CME0_9AGAR</name>
<keyword evidence="4" id="KW-1185">Reference proteome</keyword>
<accession>A0AAW0CME0</accession>
<dbReference type="Proteomes" id="UP001362999">
    <property type="component" value="Unassembled WGS sequence"/>
</dbReference>
<feature type="region of interest" description="Disordered" evidence="1">
    <location>
        <begin position="236"/>
        <end position="263"/>
    </location>
</feature>
<evidence type="ECO:0000256" key="1">
    <source>
        <dbReference type="SAM" id="MobiDB-lite"/>
    </source>
</evidence>
<dbReference type="CDD" id="cd12087">
    <property type="entry name" value="TM_EGFR-like"/>
    <property type="match status" value="1"/>
</dbReference>
<dbReference type="AlphaFoldDB" id="A0AAW0CME0"/>
<sequence length="315" mass="34505">MVFSSDDCSASSLSDDHLLVATVSGTNRIVCAYTISDCIYSTVNGSLLIATGADASDCPLSLLNGSDSSAPGSAPSATPFPLAYARFVYFQTLIQNSRFVLRIQINIDDSKIVWADTNLNQIPMHYSLKPGTLAAIAVTISTFLIVGAAAVIWYKRRHNRSRMRTPQPRAGSRLNHGSITPFALPIFNASSYTGNGRRQMITEKRNISASRPFAQRVLQGELDAAREKVVELEEQETRLAGSASESDVRQRQHSENVREAFESATQDNLAAQLQAARQEINLLVGRIDEMNADHEDGQAFGWGRSRRNGPPPEYV</sequence>
<evidence type="ECO:0000313" key="4">
    <source>
        <dbReference type="Proteomes" id="UP001362999"/>
    </source>
</evidence>
<proteinExistence type="predicted"/>
<gene>
    <name evidence="3" type="ORF">R3P38DRAFT_3350012</name>
</gene>
<evidence type="ECO:0000313" key="3">
    <source>
        <dbReference type="EMBL" id="KAK7039960.1"/>
    </source>
</evidence>
<comment type="caution">
    <text evidence="3">The sequence shown here is derived from an EMBL/GenBank/DDBJ whole genome shotgun (WGS) entry which is preliminary data.</text>
</comment>
<keyword evidence="2" id="KW-0472">Membrane</keyword>
<feature type="compositionally biased region" description="Basic and acidic residues" evidence="1">
    <location>
        <begin position="246"/>
        <end position="261"/>
    </location>
</feature>
<feature type="transmembrane region" description="Helical" evidence="2">
    <location>
        <begin position="133"/>
        <end position="154"/>
    </location>
</feature>